<reference evidence="2 3" key="1">
    <citation type="journal article" date="2016" name="PLoS ONE">
        <title>Complete Genome Sequence and Comparative Genomics of a Novel Myxobacterium Myxococcus hansupus.</title>
        <authorList>
            <person name="Sharma G."/>
            <person name="Narwani T."/>
            <person name="Subramanian S."/>
        </authorList>
    </citation>
    <scope>NUCLEOTIDE SEQUENCE [LARGE SCALE GENOMIC DNA]</scope>
    <source>
        <strain evidence="3">mixupus</strain>
    </source>
</reference>
<accession>A0A0H4X9E3</accession>
<gene>
    <name evidence="2" type="ORF">A176_007530</name>
</gene>
<protein>
    <submittedName>
        <fullName evidence="2">Transketolase</fullName>
    </submittedName>
</protein>
<proteinExistence type="predicted"/>
<dbReference type="Proteomes" id="UP000009026">
    <property type="component" value="Chromosome"/>
</dbReference>
<evidence type="ECO:0000313" key="2">
    <source>
        <dbReference type="EMBL" id="AKQ70618.1"/>
    </source>
</evidence>
<sequence length="189" mass="21499">MFQPTLLAFTRSDNELARVLDGDRVSTHAPRVHEERHQGAPLSVEVARVSTHAPRVHEERPVFLGASSVPMLFQPTLLAFTRSDRAWMRKERGFLVFQPTLLAFTRSDDGVLGVTLLDPVSTHAPRVHEERHYSPRPSANMPKFQPTLLAFTRSDRHGQQPRCSRQVSTHAPRVHEERPDRLNVRIPAL</sequence>
<evidence type="ECO:0000313" key="3">
    <source>
        <dbReference type="Proteomes" id="UP000009026"/>
    </source>
</evidence>
<keyword evidence="3" id="KW-1185">Reference proteome</keyword>
<dbReference type="STRING" id="1297742.A176_007530"/>
<dbReference type="EMBL" id="CP012109">
    <property type="protein sequence ID" value="AKQ70618.1"/>
    <property type="molecule type" value="Genomic_DNA"/>
</dbReference>
<dbReference type="AlphaFoldDB" id="A0A0H4X9E3"/>
<organism evidence="2 3">
    <name type="scientific">Pseudomyxococcus hansupus</name>
    <dbReference type="NCBI Taxonomy" id="1297742"/>
    <lineage>
        <taxon>Bacteria</taxon>
        <taxon>Pseudomonadati</taxon>
        <taxon>Myxococcota</taxon>
        <taxon>Myxococcia</taxon>
        <taxon>Myxococcales</taxon>
        <taxon>Cystobacterineae</taxon>
        <taxon>Myxococcaceae</taxon>
        <taxon>Pseudomyxococcus</taxon>
    </lineage>
</organism>
<dbReference type="PATRIC" id="fig|1297742.4.peg.7661"/>
<name>A0A0H4X9E3_9BACT</name>
<dbReference type="KEGG" id="mym:A176_007530"/>
<evidence type="ECO:0000256" key="1">
    <source>
        <dbReference type="SAM" id="MobiDB-lite"/>
    </source>
</evidence>
<feature type="region of interest" description="Disordered" evidence="1">
    <location>
        <begin position="154"/>
        <end position="179"/>
    </location>
</feature>